<dbReference type="EMBL" id="JANWGH010000001">
    <property type="protein sequence ID" value="MCS5490326.1"/>
    <property type="molecule type" value="Genomic_DNA"/>
</dbReference>
<keyword evidence="4" id="KW-1185">Reference proteome</keyword>
<comment type="caution">
    <text evidence="3">The sequence shown here is derived from an EMBL/GenBank/DDBJ whole genome shotgun (WGS) entry which is preliminary data.</text>
</comment>
<dbReference type="InterPro" id="IPR029052">
    <property type="entry name" value="Metallo-depent_PP-like"/>
</dbReference>
<reference evidence="3 4" key="1">
    <citation type="submission" date="2022-08" db="EMBL/GenBank/DDBJ databases">
        <title>Algoriphagus sp. CAU 1643 isolated from mud.</title>
        <authorList>
            <person name="Kim W."/>
        </authorList>
    </citation>
    <scope>NUCLEOTIDE SEQUENCE [LARGE SCALE GENOMIC DNA]</scope>
    <source>
        <strain evidence="3 4">CAU 1643</strain>
    </source>
</reference>
<name>A0ABT2G780_9BACT</name>
<dbReference type="Pfam" id="PF12850">
    <property type="entry name" value="Metallophos_2"/>
    <property type="match status" value="1"/>
</dbReference>
<accession>A0ABT2G780</accession>
<evidence type="ECO:0000313" key="3">
    <source>
        <dbReference type="EMBL" id="MCS5490326.1"/>
    </source>
</evidence>
<evidence type="ECO:0000256" key="1">
    <source>
        <dbReference type="ARBA" id="ARBA00008950"/>
    </source>
</evidence>
<dbReference type="Proteomes" id="UP001206788">
    <property type="component" value="Unassembled WGS sequence"/>
</dbReference>
<protein>
    <submittedName>
        <fullName evidence="3">Metallophosphatase family protein</fullName>
    </submittedName>
</protein>
<dbReference type="InterPro" id="IPR024654">
    <property type="entry name" value="Calcineurin-like_PHP_lpxH"/>
</dbReference>
<gene>
    <name evidence="3" type="ORF">NY014_07795</name>
</gene>
<proteinExistence type="inferred from homology"/>
<evidence type="ECO:0000313" key="4">
    <source>
        <dbReference type="Proteomes" id="UP001206788"/>
    </source>
</evidence>
<dbReference type="SUPFAM" id="SSF56300">
    <property type="entry name" value="Metallo-dependent phosphatases"/>
    <property type="match status" value="1"/>
</dbReference>
<comment type="similarity">
    <text evidence="1">Belongs to the metallophosphoesterase superfamily. YfcE family.</text>
</comment>
<dbReference type="RefSeq" id="WP_259413995.1">
    <property type="nucleotide sequence ID" value="NZ_JANWGH010000001.1"/>
</dbReference>
<sequence>MSTKIALISDSHGYIDHKTLKYLEEVGEIWHAGDIGSLEVMDQLPEEKVIRGVFGNIDDKEIQNLYPEWNDFEVDGVRVLMTHIGGKPPRYAKGVKTKIKAARPQLFICGHSHICKVEFDPELNCLYMNPGAIGQQGFHQMRTMLLFELDQGKIKNLQVVELDRRGRA</sequence>
<organism evidence="3 4">
    <name type="scientific">Algoriphagus limi</name>
    <dbReference type="NCBI Taxonomy" id="2975273"/>
    <lineage>
        <taxon>Bacteria</taxon>
        <taxon>Pseudomonadati</taxon>
        <taxon>Bacteroidota</taxon>
        <taxon>Cytophagia</taxon>
        <taxon>Cytophagales</taxon>
        <taxon>Cyclobacteriaceae</taxon>
        <taxon>Algoriphagus</taxon>
    </lineage>
</organism>
<evidence type="ECO:0000259" key="2">
    <source>
        <dbReference type="Pfam" id="PF12850"/>
    </source>
</evidence>
<feature type="domain" description="Calcineurin-like phosphoesterase" evidence="2">
    <location>
        <begin position="4"/>
        <end position="151"/>
    </location>
</feature>
<dbReference type="Gene3D" id="3.60.21.10">
    <property type="match status" value="1"/>
</dbReference>